<keyword evidence="1" id="KW-0472">Membrane</keyword>
<accession>J9GPM5</accession>
<dbReference type="AlphaFoldDB" id="J9GPM5"/>
<proteinExistence type="predicted"/>
<dbReference type="EMBL" id="AMCI01002761">
    <property type="protein sequence ID" value="EJX01935.1"/>
    <property type="molecule type" value="Genomic_DNA"/>
</dbReference>
<keyword evidence="1" id="KW-0812">Transmembrane</keyword>
<reference evidence="2" key="1">
    <citation type="journal article" date="2012" name="PLoS ONE">
        <title>Gene sets for utilization of primary and secondary nutrition supplies in the distal gut of endangered iberian lynx.</title>
        <authorList>
            <person name="Alcaide M."/>
            <person name="Messina E."/>
            <person name="Richter M."/>
            <person name="Bargiela R."/>
            <person name="Peplies J."/>
            <person name="Huws S.A."/>
            <person name="Newbold C.J."/>
            <person name="Golyshin P.N."/>
            <person name="Simon M.A."/>
            <person name="Lopez G."/>
            <person name="Yakimov M.M."/>
            <person name="Ferrer M."/>
        </authorList>
    </citation>
    <scope>NUCLEOTIDE SEQUENCE</scope>
</reference>
<keyword evidence="1" id="KW-1133">Transmembrane helix</keyword>
<comment type="caution">
    <text evidence="2">The sequence shown here is derived from an EMBL/GenBank/DDBJ whole genome shotgun (WGS) entry which is preliminary data.</text>
</comment>
<protein>
    <submittedName>
        <fullName evidence="2">Uncharacterized protein</fullName>
    </submittedName>
</protein>
<name>J9GPM5_9ZZZZ</name>
<feature type="transmembrane region" description="Helical" evidence="1">
    <location>
        <begin position="89"/>
        <end position="108"/>
    </location>
</feature>
<evidence type="ECO:0000313" key="2">
    <source>
        <dbReference type="EMBL" id="EJX01935.1"/>
    </source>
</evidence>
<sequence>MTQFFVIPGFLFNVECEVEQAGAGLFVNFNVFILFQELQVVDRRINAYVNFAGLQCHYTRGSFNNRTEFDDIGGTCSKIMVSRQAVAPIIFYFNQTAVFALYPVFIFVRPVPMNQGSFTPSS</sequence>
<evidence type="ECO:0000256" key="1">
    <source>
        <dbReference type="SAM" id="Phobius"/>
    </source>
</evidence>
<gene>
    <name evidence="2" type="ORF">EVA_09959</name>
</gene>
<organism evidence="2">
    <name type="scientific">gut metagenome</name>
    <dbReference type="NCBI Taxonomy" id="749906"/>
    <lineage>
        <taxon>unclassified sequences</taxon>
        <taxon>metagenomes</taxon>
        <taxon>organismal metagenomes</taxon>
    </lineage>
</organism>